<reference evidence="9" key="1">
    <citation type="submission" date="2016-06" db="EMBL/GenBank/DDBJ databases">
        <title>Draft genome sequence of Desulfoplanes formicivorans strain Pf12B.</title>
        <authorList>
            <person name="Watanabe M."/>
            <person name="Kojima H."/>
            <person name="Fukui M."/>
        </authorList>
    </citation>
    <scope>NUCLEOTIDE SEQUENCE [LARGE SCALE GENOMIC DNA]</scope>
    <source>
        <strain evidence="9">Pf12B</strain>
    </source>
</reference>
<dbReference type="InterPro" id="IPR036388">
    <property type="entry name" value="WH-like_DNA-bd_sf"/>
</dbReference>
<dbReference type="STRING" id="1592317.DPF_2445"/>
<dbReference type="Proteomes" id="UP000095200">
    <property type="component" value="Unassembled WGS sequence"/>
</dbReference>
<evidence type="ECO:0000313" key="9">
    <source>
        <dbReference type="Proteomes" id="UP000095200"/>
    </source>
</evidence>
<organism evidence="8 9">
    <name type="scientific">Desulfoplanes formicivorans</name>
    <dbReference type="NCBI Taxonomy" id="1592317"/>
    <lineage>
        <taxon>Bacteria</taxon>
        <taxon>Pseudomonadati</taxon>
        <taxon>Thermodesulfobacteriota</taxon>
        <taxon>Desulfovibrionia</taxon>
        <taxon>Desulfovibrionales</taxon>
        <taxon>Desulfoplanaceae</taxon>
        <taxon>Desulfoplanes</taxon>
    </lineage>
</organism>
<protein>
    <recommendedName>
        <fullName evidence="2">Transcriptional regulator MntR</fullName>
    </recommendedName>
</protein>
<proteinExistence type="inferred from homology"/>
<keyword evidence="9" id="KW-1185">Reference proteome</keyword>
<dbReference type="GO" id="GO:0046914">
    <property type="term" value="F:transition metal ion binding"/>
    <property type="evidence" value="ECO:0007669"/>
    <property type="project" value="InterPro"/>
</dbReference>
<evidence type="ECO:0000256" key="1">
    <source>
        <dbReference type="ARBA" id="ARBA00007871"/>
    </source>
</evidence>
<dbReference type="Gene3D" id="1.10.10.10">
    <property type="entry name" value="Winged helix-like DNA-binding domain superfamily/Winged helix DNA-binding domain"/>
    <property type="match status" value="1"/>
</dbReference>
<sequence length="194" mass="22327">MVPAAKKDSDNRPLTPAMEDYLEAIYQIGQEKKIVRVKDIAVKMDVKMPTVTSMLKNLGGRGYINYEKYGYVDLTGEGISVGREICRKHGVLYHFLKDILNVDPKTADEEACKMEHTLCSSTLDRLVKFMEFIQACPRTGEGWLEYFEEFIRDGRTHAKCARCTEDFTLEFKERVESLRGQKEEPDNDSRDIQV</sequence>
<evidence type="ECO:0000256" key="6">
    <source>
        <dbReference type="ARBA" id="ARBA00025185"/>
    </source>
</evidence>
<comment type="caution">
    <text evidence="8">The sequence shown here is derived from an EMBL/GenBank/DDBJ whole genome shotgun (WGS) entry which is preliminary data.</text>
</comment>
<dbReference type="OrthoDB" id="9791355at2"/>
<accession>A0A194AM37</accession>
<dbReference type="InterPro" id="IPR022687">
    <property type="entry name" value="HTH_DTXR"/>
</dbReference>
<keyword evidence="4" id="KW-0238">DNA-binding</keyword>
<dbReference type="SMART" id="SM00529">
    <property type="entry name" value="HTH_DTXR"/>
    <property type="match status" value="1"/>
</dbReference>
<dbReference type="SUPFAM" id="SSF46785">
    <property type="entry name" value="Winged helix' DNA-binding domain"/>
    <property type="match status" value="1"/>
</dbReference>
<dbReference type="Pfam" id="PF02742">
    <property type="entry name" value="Fe_dep_repr_C"/>
    <property type="match status" value="1"/>
</dbReference>
<keyword evidence="3" id="KW-0805">Transcription regulation</keyword>
<keyword evidence="5" id="KW-0804">Transcription</keyword>
<dbReference type="GO" id="GO:0003677">
    <property type="term" value="F:DNA binding"/>
    <property type="evidence" value="ECO:0007669"/>
    <property type="project" value="UniProtKB-KW"/>
</dbReference>
<evidence type="ECO:0000259" key="7">
    <source>
        <dbReference type="PROSITE" id="PS50944"/>
    </source>
</evidence>
<dbReference type="InterPro" id="IPR050536">
    <property type="entry name" value="DtxR_MntR_Metal-Reg"/>
</dbReference>
<dbReference type="InterPro" id="IPR036390">
    <property type="entry name" value="WH_DNA-bd_sf"/>
</dbReference>
<dbReference type="GO" id="GO:0003700">
    <property type="term" value="F:DNA-binding transcription factor activity"/>
    <property type="evidence" value="ECO:0007669"/>
    <property type="project" value="InterPro"/>
</dbReference>
<evidence type="ECO:0000256" key="4">
    <source>
        <dbReference type="ARBA" id="ARBA00023125"/>
    </source>
</evidence>
<dbReference type="Gene3D" id="1.10.60.10">
    <property type="entry name" value="Iron dependent repressor, metal binding and dimerisation domain"/>
    <property type="match status" value="1"/>
</dbReference>
<evidence type="ECO:0000256" key="3">
    <source>
        <dbReference type="ARBA" id="ARBA00023015"/>
    </source>
</evidence>
<dbReference type="PANTHER" id="PTHR33238:SF7">
    <property type="entry name" value="IRON-DEPENDENT TRANSCRIPTIONAL REGULATOR"/>
    <property type="match status" value="1"/>
</dbReference>
<dbReference type="PROSITE" id="PS50944">
    <property type="entry name" value="HTH_DTXR"/>
    <property type="match status" value="1"/>
</dbReference>
<gene>
    <name evidence="8" type="ORF">DPF_2445</name>
</gene>
<comment type="function">
    <text evidence="6">In the presence of manganese, represses expression of mntH and mntS. Up-regulates expression of mntP.</text>
</comment>
<dbReference type="InterPro" id="IPR022689">
    <property type="entry name" value="Iron_dep_repressor"/>
</dbReference>
<name>A0A194AM37_9BACT</name>
<dbReference type="AlphaFoldDB" id="A0A194AM37"/>
<evidence type="ECO:0000256" key="2">
    <source>
        <dbReference type="ARBA" id="ARBA00022386"/>
    </source>
</evidence>
<comment type="similarity">
    <text evidence="1">Belongs to the DtxR/MntR family.</text>
</comment>
<dbReference type="InterPro" id="IPR001367">
    <property type="entry name" value="Fe_dep_repressor"/>
</dbReference>
<evidence type="ECO:0000256" key="5">
    <source>
        <dbReference type="ARBA" id="ARBA00023163"/>
    </source>
</evidence>
<dbReference type="GO" id="GO:0046983">
    <property type="term" value="F:protein dimerization activity"/>
    <property type="evidence" value="ECO:0007669"/>
    <property type="project" value="InterPro"/>
</dbReference>
<feature type="domain" description="HTH dtxR-type" evidence="7">
    <location>
        <begin position="14"/>
        <end position="75"/>
    </location>
</feature>
<dbReference type="PANTHER" id="PTHR33238">
    <property type="entry name" value="IRON (METAL) DEPENDENT REPRESSOR, DTXR FAMILY"/>
    <property type="match status" value="1"/>
</dbReference>
<dbReference type="Pfam" id="PF01325">
    <property type="entry name" value="Fe_dep_repress"/>
    <property type="match status" value="1"/>
</dbReference>
<evidence type="ECO:0000313" key="8">
    <source>
        <dbReference type="EMBL" id="GAU09714.1"/>
    </source>
</evidence>
<dbReference type="SUPFAM" id="SSF47979">
    <property type="entry name" value="Iron-dependent repressor protein, dimerization domain"/>
    <property type="match status" value="1"/>
</dbReference>
<dbReference type="InterPro" id="IPR036421">
    <property type="entry name" value="Fe_dep_repressor_sf"/>
</dbReference>
<dbReference type="EMBL" id="BDFE01000020">
    <property type="protein sequence ID" value="GAU09714.1"/>
    <property type="molecule type" value="Genomic_DNA"/>
</dbReference>